<keyword evidence="1" id="KW-0677">Repeat</keyword>
<dbReference type="PANTHER" id="PTHR24171:SF9">
    <property type="entry name" value="ANKYRIN REPEAT DOMAIN-CONTAINING PROTEIN 39"/>
    <property type="match status" value="1"/>
</dbReference>
<accession>A0A9W9F9D4</accession>
<evidence type="ECO:0000313" key="5">
    <source>
        <dbReference type="EMBL" id="KAJ5095979.1"/>
    </source>
</evidence>
<organism evidence="5 6">
    <name type="scientific">Penicillium alfredii</name>
    <dbReference type="NCBI Taxonomy" id="1506179"/>
    <lineage>
        <taxon>Eukaryota</taxon>
        <taxon>Fungi</taxon>
        <taxon>Dikarya</taxon>
        <taxon>Ascomycota</taxon>
        <taxon>Pezizomycotina</taxon>
        <taxon>Eurotiomycetes</taxon>
        <taxon>Eurotiomycetidae</taxon>
        <taxon>Eurotiales</taxon>
        <taxon>Aspergillaceae</taxon>
        <taxon>Penicillium</taxon>
    </lineage>
</organism>
<dbReference type="PANTHER" id="PTHR24171">
    <property type="entry name" value="ANKYRIN REPEAT DOMAIN-CONTAINING PROTEIN 39-RELATED"/>
    <property type="match status" value="1"/>
</dbReference>
<evidence type="ECO:0000256" key="1">
    <source>
        <dbReference type="ARBA" id="ARBA00022737"/>
    </source>
</evidence>
<evidence type="ECO:0000259" key="4">
    <source>
        <dbReference type="Pfam" id="PF14420"/>
    </source>
</evidence>
<dbReference type="Pfam" id="PF00023">
    <property type="entry name" value="Ank"/>
    <property type="match status" value="1"/>
</dbReference>
<dbReference type="InterPro" id="IPR002110">
    <property type="entry name" value="Ankyrin_rpt"/>
</dbReference>
<evidence type="ECO:0000256" key="3">
    <source>
        <dbReference type="PROSITE-ProRule" id="PRU00023"/>
    </source>
</evidence>
<comment type="caution">
    <text evidence="5">The sequence shown here is derived from an EMBL/GenBank/DDBJ whole genome shotgun (WGS) entry which is preliminary data.</text>
</comment>
<dbReference type="Pfam" id="PF14420">
    <property type="entry name" value="Clr5"/>
    <property type="match status" value="1"/>
</dbReference>
<feature type="repeat" description="ANK" evidence="3">
    <location>
        <begin position="234"/>
        <end position="260"/>
    </location>
</feature>
<sequence length="484" mass="54825">MPAKAHQIRDDIWNQHKEETIDFYLVPNSLDRTMEYMAEKYGFRASENQYTRKLESWGIRKYVPGSSWVSVASVKRKRTQEGKDSDFAFYGRKYTRQKVDKEIARHVSSRTELTSSGNAVLPDYITISTPQTESTGISREFLFVTFLCTDTHRIYKPLFRVDSPQKRFLLNPTAICPNCVFNTDYDWIMDKWGADILVFLCRLESPSMKIFARKVLLSAVESENLHLASELTRHGAQSQGHIEVAERLIESGADVNVPTVHLIQHYRWPNSRTLGAKVDAPATEMGTTALLAATKYKSLPLFKILVQNGANVNPTGDCELNSPLREAAMQNWFKGVKFLLVHGAEVNDTPFEKAASDEYTDTVNKLQSPLGWAIWNDAEEMVNSLLRHGADVLATAPFDRIDSGGALIYALRQDLSLSLIDRLFEEVQELEKHTGWENALETVLEDFIGWNFDLFELMLRRNKLNATASSSQGNPKGMGRITSI</sequence>
<reference evidence="5" key="2">
    <citation type="journal article" date="2023" name="IMA Fungus">
        <title>Comparative genomic study of the Penicillium genus elucidates a diverse pangenome and 15 lateral gene transfer events.</title>
        <authorList>
            <person name="Petersen C."/>
            <person name="Sorensen T."/>
            <person name="Nielsen M.R."/>
            <person name="Sondergaard T.E."/>
            <person name="Sorensen J.L."/>
            <person name="Fitzpatrick D.A."/>
            <person name="Frisvad J.C."/>
            <person name="Nielsen K.L."/>
        </authorList>
    </citation>
    <scope>NUCLEOTIDE SEQUENCE</scope>
    <source>
        <strain evidence="5">IBT 34128</strain>
    </source>
</reference>
<proteinExistence type="predicted"/>
<feature type="repeat" description="ANK" evidence="3">
    <location>
        <begin position="285"/>
        <end position="317"/>
    </location>
</feature>
<dbReference type="Proteomes" id="UP001141434">
    <property type="component" value="Unassembled WGS sequence"/>
</dbReference>
<dbReference type="RefSeq" id="XP_056511530.1">
    <property type="nucleotide sequence ID" value="XM_056655917.1"/>
</dbReference>
<dbReference type="Gene3D" id="1.25.40.20">
    <property type="entry name" value="Ankyrin repeat-containing domain"/>
    <property type="match status" value="1"/>
</dbReference>
<keyword evidence="2 3" id="KW-0040">ANK repeat</keyword>
<gene>
    <name evidence="5" type="ORF">NUU61_005335</name>
</gene>
<evidence type="ECO:0000256" key="2">
    <source>
        <dbReference type="ARBA" id="ARBA00023043"/>
    </source>
</evidence>
<dbReference type="SMART" id="SM00248">
    <property type="entry name" value="ANK"/>
    <property type="match status" value="4"/>
</dbReference>
<reference evidence="5" key="1">
    <citation type="submission" date="2022-11" db="EMBL/GenBank/DDBJ databases">
        <authorList>
            <person name="Petersen C."/>
        </authorList>
    </citation>
    <scope>NUCLEOTIDE SEQUENCE</scope>
    <source>
        <strain evidence="5">IBT 34128</strain>
    </source>
</reference>
<dbReference type="OrthoDB" id="194358at2759"/>
<keyword evidence="6" id="KW-1185">Reference proteome</keyword>
<dbReference type="GeneID" id="81395085"/>
<dbReference type="SUPFAM" id="SSF48403">
    <property type="entry name" value="Ankyrin repeat"/>
    <property type="match status" value="1"/>
</dbReference>
<evidence type="ECO:0000313" key="6">
    <source>
        <dbReference type="Proteomes" id="UP001141434"/>
    </source>
</evidence>
<dbReference type="InterPro" id="IPR025676">
    <property type="entry name" value="Clr5_dom"/>
</dbReference>
<dbReference type="PROSITE" id="PS50297">
    <property type="entry name" value="ANK_REP_REGION"/>
    <property type="match status" value="1"/>
</dbReference>
<protein>
    <recommendedName>
        <fullName evidence="4">Clr5 domain-containing protein</fullName>
    </recommendedName>
</protein>
<name>A0A9W9F9D4_9EURO</name>
<dbReference type="InterPro" id="IPR036770">
    <property type="entry name" value="Ankyrin_rpt-contain_sf"/>
</dbReference>
<dbReference type="AlphaFoldDB" id="A0A9W9F9D4"/>
<feature type="domain" description="Clr5" evidence="4">
    <location>
        <begin position="10"/>
        <end position="61"/>
    </location>
</feature>
<dbReference type="Pfam" id="PF12796">
    <property type="entry name" value="Ank_2"/>
    <property type="match status" value="1"/>
</dbReference>
<dbReference type="PROSITE" id="PS50088">
    <property type="entry name" value="ANK_REPEAT"/>
    <property type="match status" value="2"/>
</dbReference>
<dbReference type="EMBL" id="JAPMSZ010000007">
    <property type="protein sequence ID" value="KAJ5095979.1"/>
    <property type="molecule type" value="Genomic_DNA"/>
</dbReference>